<evidence type="ECO:0000256" key="5">
    <source>
        <dbReference type="ARBA" id="ARBA00023242"/>
    </source>
</evidence>
<dbReference type="InterPro" id="IPR036236">
    <property type="entry name" value="Znf_C2H2_sf"/>
</dbReference>
<evidence type="ECO:0000256" key="1">
    <source>
        <dbReference type="ARBA" id="ARBA00022723"/>
    </source>
</evidence>
<evidence type="ECO:0000313" key="8">
    <source>
        <dbReference type="Proteomes" id="UP001652740"/>
    </source>
</evidence>
<dbReference type="PROSITE" id="PS50157">
    <property type="entry name" value="ZINC_FINGER_C2H2_2"/>
    <property type="match status" value="8"/>
</dbReference>
<sequence>MTLNHVLRKILSRSSDFCCLCFETINDKAISPDNEVIINVNQTQNNLLMSDVLLTVLGNEVLSYISTFEALCTKCTQSAINSYTFMKLSKKNSELLCKVLSSLKENIDDTIEDQVNCKTLFVSVNTETFVNNQHYDNKRPVCNTSAALRRYQSLLNNEDKSELELCPQSIKKDVRTKKEKSQFAIPTSDMIYDKNDQETIKCKECLKVYPGIWKLRSHYIRVHAPKVFKCTECPRKYGSLSYLHAHKEESHCSIVCSECGKTFHNRNTLRIHEMGHHLRFVCQDCGRIYKSKNTFKKHIEFNVCGSKTRASPSEAKFTCDYCNKKYTQKVSLRVHIQFEHGNYKGHECKWCKKKFWAQSRLKAHIVKHTREKKFNCNICNRNFVTKESLLYHTRIHTGEKPYECPECDARFLSASRRAEHVKRQHRGATIQCDICQSKFNSTNYLQKHRQSHFKGEKNAPTNIHQFQEEKQLRDNDVKSFLNQEDYQTRQLLPAVFDNDFDTHMPSDEEIYLVSNEKKDYMIHISGIK</sequence>
<keyword evidence="1" id="KW-0479">Metal-binding</keyword>
<reference evidence="9 10" key="1">
    <citation type="submission" date="2025-05" db="UniProtKB">
        <authorList>
            <consortium name="RefSeq"/>
        </authorList>
    </citation>
    <scope>IDENTIFICATION</scope>
    <source>
        <tissue evidence="9 10">Whole larvae</tissue>
    </source>
</reference>
<keyword evidence="5" id="KW-0539">Nucleus</keyword>
<evidence type="ECO:0000313" key="9">
    <source>
        <dbReference type="RefSeq" id="XP_026764918.2"/>
    </source>
</evidence>
<feature type="domain" description="C2H2-type" evidence="7">
    <location>
        <begin position="254"/>
        <end position="276"/>
    </location>
</feature>
<dbReference type="RefSeq" id="XP_026764919.2">
    <property type="nucleotide sequence ID" value="XM_026909118.3"/>
</dbReference>
<keyword evidence="4" id="KW-0862">Zinc</keyword>
<feature type="domain" description="C2H2-type" evidence="7">
    <location>
        <begin position="430"/>
        <end position="457"/>
    </location>
</feature>
<name>A0A6J1X5V7_GALME</name>
<keyword evidence="8" id="KW-1185">Reference proteome</keyword>
<dbReference type="Pfam" id="PF00096">
    <property type="entry name" value="zf-C2H2"/>
    <property type="match status" value="4"/>
</dbReference>
<evidence type="ECO:0000259" key="7">
    <source>
        <dbReference type="PROSITE" id="PS50157"/>
    </source>
</evidence>
<dbReference type="PANTHER" id="PTHR24393">
    <property type="entry name" value="ZINC FINGER PROTEIN"/>
    <property type="match status" value="1"/>
</dbReference>
<evidence type="ECO:0000313" key="10">
    <source>
        <dbReference type="RefSeq" id="XP_026764919.2"/>
    </source>
</evidence>
<evidence type="ECO:0000256" key="4">
    <source>
        <dbReference type="ARBA" id="ARBA00022833"/>
    </source>
</evidence>
<dbReference type="Proteomes" id="UP001652740">
    <property type="component" value="Unplaced"/>
</dbReference>
<dbReference type="SUPFAM" id="SSF57667">
    <property type="entry name" value="beta-beta-alpha zinc fingers"/>
    <property type="match status" value="5"/>
</dbReference>
<proteinExistence type="predicted"/>
<dbReference type="GO" id="GO:0001228">
    <property type="term" value="F:DNA-binding transcription activator activity, RNA polymerase II-specific"/>
    <property type="evidence" value="ECO:0007669"/>
    <property type="project" value="TreeGrafter"/>
</dbReference>
<dbReference type="Gene3D" id="3.30.160.60">
    <property type="entry name" value="Classic Zinc Finger"/>
    <property type="match status" value="5"/>
</dbReference>
<gene>
    <name evidence="9 10" type="primary">LOC113523234</name>
</gene>
<dbReference type="PANTHER" id="PTHR24393:SF34">
    <property type="entry name" value="PR_SET DOMAIN 13"/>
    <property type="match status" value="1"/>
</dbReference>
<protein>
    <submittedName>
        <fullName evidence="9 10">Zinc finger protein 814-like</fullName>
    </submittedName>
</protein>
<dbReference type="SMART" id="SM00355">
    <property type="entry name" value="ZnF_C2H2"/>
    <property type="match status" value="9"/>
</dbReference>
<feature type="domain" description="C2H2-type" evidence="7">
    <location>
        <begin position="228"/>
        <end position="251"/>
    </location>
</feature>
<evidence type="ECO:0000256" key="6">
    <source>
        <dbReference type="PROSITE-ProRule" id="PRU00042"/>
    </source>
</evidence>
<dbReference type="GeneID" id="113523234"/>
<dbReference type="GO" id="GO:0005634">
    <property type="term" value="C:nucleus"/>
    <property type="evidence" value="ECO:0007669"/>
    <property type="project" value="UniProtKB-SubCell"/>
</dbReference>
<organism evidence="8 10">
    <name type="scientific">Galleria mellonella</name>
    <name type="common">Greater wax moth</name>
    <dbReference type="NCBI Taxonomy" id="7137"/>
    <lineage>
        <taxon>Eukaryota</taxon>
        <taxon>Metazoa</taxon>
        <taxon>Ecdysozoa</taxon>
        <taxon>Arthropoda</taxon>
        <taxon>Hexapoda</taxon>
        <taxon>Insecta</taxon>
        <taxon>Pterygota</taxon>
        <taxon>Neoptera</taxon>
        <taxon>Endopterygota</taxon>
        <taxon>Lepidoptera</taxon>
        <taxon>Glossata</taxon>
        <taxon>Ditrysia</taxon>
        <taxon>Pyraloidea</taxon>
        <taxon>Pyralidae</taxon>
        <taxon>Galleriinae</taxon>
        <taxon>Galleria</taxon>
    </lineage>
</organism>
<dbReference type="RefSeq" id="XP_026764918.2">
    <property type="nucleotide sequence ID" value="XM_026909117.3"/>
</dbReference>
<dbReference type="PROSITE" id="PS00028">
    <property type="entry name" value="ZINC_FINGER_C2H2_1"/>
    <property type="match status" value="6"/>
</dbReference>
<keyword evidence="2" id="KW-0677">Repeat</keyword>
<feature type="domain" description="C2H2-type" evidence="7">
    <location>
        <begin position="346"/>
        <end position="373"/>
    </location>
</feature>
<dbReference type="GO" id="GO:0000978">
    <property type="term" value="F:RNA polymerase II cis-regulatory region sequence-specific DNA binding"/>
    <property type="evidence" value="ECO:0007669"/>
    <property type="project" value="TreeGrafter"/>
</dbReference>
<evidence type="ECO:0000256" key="2">
    <source>
        <dbReference type="ARBA" id="ARBA00022737"/>
    </source>
</evidence>
<dbReference type="GO" id="GO:0008270">
    <property type="term" value="F:zinc ion binding"/>
    <property type="evidence" value="ECO:0007669"/>
    <property type="project" value="UniProtKB-KW"/>
</dbReference>
<keyword evidence="3 6" id="KW-0863">Zinc-finger</keyword>
<dbReference type="InterPro" id="IPR013087">
    <property type="entry name" value="Znf_C2H2_type"/>
</dbReference>
<accession>A0A6J1X5V7</accession>
<dbReference type="AlphaFoldDB" id="A0A6J1X5V7"/>
<feature type="domain" description="C2H2-type" evidence="7">
    <location>
        <begin position="402"/>
        <end position="430"/>
    </location>
</feature>
<feature type="domain" description="C2H2-type" evidence="7">
    <location>
        <begin position="317"/>
        <end position="345"/>
    </location>
</feature>
<evidence type="ECO:0000256" key="3">
    <source>
        <dbReference type="ARBA" id="ARBA00022771"/>
    </source>
</evidence>
<dbReference type="KEGG" id="gmw:113523234"/>
<feature type="domain" description="C2H2-type" evidence="7">
    <location>
        <begin position="280"/>
        <end position="308"/>
    </location>
</feature>
<feature type="domain" description="C2H2-type" evidence="7">
    <location>
        <begin position="374"/>
        <end position="401"/>
    </location>
</feature>